<dbReference type="Gene3D" id="2.60.40.1170">
    <property type="entry name" value="Mu homology domain, subdomain B"/>
    <property type="match status" value="1"/>
</dbReference>
<feature type="transmembrane region" description="Helical" evidence="1">
    <location>
        <begin position="44"/>
        <end position="66"/>
    </location>
</feature>
<name>A0A0G2AKZ1_9BACT</name>
<evidence type="ECO:0008006" key="4">
    <source>
        <dbReference type="Google" id="ProtNLM"/>
    </source>
</evidence>
<sequence>MTHRVHKTEKEIQEELHAIYQDQRGEMPNLRELDPMRSSQFRRVIIRVIGALAVLSLVSWSGFMLWTRGIFHTQKTLETSINGPREIRAGEETAFTIRYANTGAVPMAALEMKLNLPPDFTLVSAQPQATREKTWTLGSLTPGSDGAILLSGVFHSQVPSTSTLQAFFTYRPANFSSEFQDIQTATININQSVLEVAVTGPPKTLSGDDVIYTINVQNTSRASVEGATVILLSPNDFLLTKAEPAPTAPDVSVWNVPTLESGQLFAITLRGRYTASANGEQKMEARVSFLKDGVNLAQANATAITDVIGSTVAFHLVLNGSTEDRSENLGDTLHVSVDYKNTSDEVLSDVLFTLTLNPIGAKELPVVWDPTSLGGGIQKGNVITWNKTAVPDFARLAPDATGVFDLRIPLVESLDQSRMTDHFSLKLSVSFARVGSITKKHTIETSPMMVTLNSNLSTTAEARYYTTDGEAAGSGPLPPKVDATTSYRIVWFLTNTLHPLKETVVTTTLPSHVTWINRTETAYGTVSFDEPTRVVTWRVQELPANLGTASATFDISITPKTHDVGSFVKLINATSVETIDVITQARLTRSMESLTTELPTDQEAAGKGIVVE</sequence>
<keyword evidence="1" id="KW-0812">Transmembrane</keyword>
<protein>
    <recommendedName>
        <fullName evidence="4">DUF11 domain-containing protein</fullName>
    </recommendedName>
</protein>
<accession>A0A0G2AKZ1</accession>
<organism evidence="2 3">
    <name type="scientific">Candidatus Uhrbacteria bacterium GW2011_GWA2_53_10</name>
    <dbReference type="NCBI Taxonomy" id="1618980"/>
    <lineage>
        <taxon>Bacteria</taxon>
        <taxon>Candidatus Uhriibacteriota</taxon>
    </lineage>
</organism>
<reference evidence="2 3" key="1">
    <citation type="journal article" date="2015" name="Nature">
        <title>rRNA introns, odd ribosomes, and small enigmatic genomes across a large radiation of phyla.</title>
        <authorList>
            <person name="Brown C.T."/>
            <person name="Hug L.A."/>
            <person name="Thomas B.C."/>
            <person name="Sharon I."/>
            <person name="Castelle C.J."/>
            <person name="Singh A."/>
            <person name="Wilkins M.J."/>
            <person name="Williams K.H."/>
            <person name="Banfield J.F."/>
        </authorList>
    </citation>
    <scope>NUCLEOTIDE SEQUENCE [LARGE SCALE GENOMIC DNA]</scope>
</reference>
<evidence type="ECO:0000256" key="1">
    <source>
        <dbReference type="SAM" id="Phobius"/>
    </source>
</evidence>
<dbReference type="Proteomes" id="UP000034711">
    <property type="component" value="Unassembled WGS sequence"/>
</dbReference>
<comment type="caution">
    <text evidence="2">The sequence shown here is derived from an EMBL/GenBank/DDBJ whole genome shotgun (WGS) entry which is preliminary data.</text>
</comment>
<keyword evidence="1" id="KW-1133">Transmembrane helix</keyword>
<keyword evidence="1" id="KW-0472">Membrane</keyword>
<dbReference type="AlphaFoldDB" id="A0A0G2AKZ1"/>
<evidence type="ECO:0000313" key="3">
    <source>
        <dbReference type="Proteomes" id="UP000034711"/>
    </source>
</evidence>
<dbReference type="EMBL" id="LCRI01000002">
    <property type="protein sequence ID" value="KKW33279.1"/>
    <property type="molecule type" value="Genomic_DNA"/>
</dbReference>
<evidence type="ECO:0000313" key="2">
    <source>
        <dbReference type="EMBL" id="KKW33279.1"/>
    </source>
</evidence>
<gene>
    <name evidence="2" type="ORF">UY77_C0002G0027</name>
</gene>
<proteinExistence type="predicted"/>